<dbReference type="InterPro" id="IPR007396">
    <property type="entry name" value="TR_PAI2-type"/>
</dbReference>
<keyword evidence="2" id="KW-1185">Reference proteome</keyword>
<evidence type="ECO:0000313" key="1">
    <source>
        <dbReference type="EMBL" id="RDD65721.1"/>
    </source>
</evidence>
<dbReference type="InterPro" id="IPR012349">
    <property type="entry name" value="Split_barrel_FMN-bd"/>
</dbReference>
<proteinExistence type="predicted"/>
<name>A0A369TK64_9RHOB</name>
<sequence>MHPNPVFHSQDHAKDIAFARARGFGTLALSTDGAPHLAHMPFLLAEDGGHADLHLVRSNPIARALRSPQTARLAVTGPDSYVSPDWYGAPDQVPTWNYVAVHLTGTLEALPADQMRAMLDRQSADFEARLLPKRPWTTDKMTPEVLDRLMRAIVPCRLTVTEIAATWKLNQNKPDAARLAAADGVEEAEFGSEAAALAALMRAPPDL</sequence>
<dbReference type="Pfam" id="PF04299">
    <property type="entry name" value="FMN_bind_2"/>
    <property type="match status" value="1"/>
</dbReference>
<dbReference type="RefSeq" id="WP_114511533.1">
    <property type="nucleotide sequence ID" value="NZ_QPMK01000010.1"/>
</dbReference>
<dbReference type="AlphaFoldDB" id="A0A369TK64"/>
<dbReference type="PANTHER" id="PTHR35802">
    <property type="entry name" value="PROTEASE SYNTHASE AND SPORULATION PROTEIN PAI 2"/>
    <property type="match status" value="1"/>
</dbReference>
<protein>
    <submittedName>
        <fullName evidence="1">FMN-binding negative transcriptional regulator</fullName>
    </submittedName>
</protein>
<dbReference type="EMBL" id="QPMK01000010">
    <property type="protein sequence ID" value="RDD65721.1"/>
    <property type="molecule type" value="Genomic_DNA"/>
</dbReference>
<dbReference type="PANTHER" id="PTHR35802:SF1">
    <property type="entry name" value="PROTEASE SYNTHASE AND SPORULATION PROTEIN PAI 2"/>
    <property type="match status" value="1"/>
</dbReference>
<dbReference type="Proteomes" id="UP000253977">
    <property type="component" value="Unassembled WGS sequence"/>
</dbReference>
<organism evidence="1 2">
    <name type="scientific">Thalassococcus profundi</name>
    <dbReference type="NCBI Taxonomy" id="2282382"/>
    <lineage>
        <taxon>Bacteria</taxon>
        <taxon>Pseudomonadati</taxon>
        <taxon>Pseudomonadota</taxon>
        <taxon>Alphaproteobacteria</taxon>
        <taxon>Rhodobacterales</taxon>
        <taxon>Roseobacteraceae</taxon>
        <taxon>Thalassococcus</taxon>
    </lineage>
</organism>
<evidence type="ECO:0000313" key="2">
    <source>
        <dbReference type="Proteomes" id="UP000253977"/>
    </source>
</evidence>
<gene>
    <name evidence="1" type="ORF">DU478_13695</name>
</gene>
<dbReference type="Gene3D" id="2.30.110.10">
    <property type="entry name" value="Electron Transport, Fmn-binding Protein, Chain A"/>
    <property type="match status" value="1"/>
</dbReference>
<comment type="caution">
    <text evidence="1">The sequence shown here is derived from an EMBL/GenBank/DDBJ whole genome shotgun (WGS) entry which is preliminary data.</text>
</comment>
<accession>A0A369TK64</accession>
<reference evidence="1 2" key="1">
    <citation type="submission" date="2018-07" db="EMBL/GenBank/DDBJ databases">
        <title>Thalassococcus profundi sp. nov., a marine bacterium isolated from deep seawater of Okinawa Trough.</title>
        <authorList>
            <person name="Yu M."/>
        </authorList>
    </citation>
    <scope>NUCLEOTIDE SEQUENCE [LARGE SCALE GENOMIC DNA]</scope>
    <source>
        <strain evidence="1 2">WRAS1</strain>
    </source>
</reference>
<dbReference type="PIRSF" id="PIRSF010372">
    <property type="entry name" value="PaiB"/>
    <property type="match status" value="1"/>
</dbReference>
<dbReference type="OrthoDB" id="9794948at2"/>
<dbReference type="SUPFAM" id="SSF50475">
    <property type="entry name" value="FMN-binding split barrel"/>
    <property type="match status" value="1"/>
</dbReference>